<dbReference type="InterPro" id="IPR006047">
    <property type="entry name" value="GH13_cat_dom"/>
</dbReference>
<feature type="domain" description="Glycosyl hydrolase family 13 catalytic" evidence="1">
    <location>
        <begin position="38"/>
        <end position="508"/>
    </location>
</feature>
<dbReference type="Proteomes" id="UP001262754">
    <property type="component" value="Unassembled WGS sequence"/>
</dbReference>
<dbReference type="PANTHER" id="PTHR10357:SF209">
    <property type="entry name" value="PERIPLASMIC ALPHA-AMYLASE"/>
    <property type="match status" value="1"/>
</dbReference>
<accession>A0ABU1N351</accession>
<evidence type="ECO:0000259" key="1">
    <source>
        <dbReference type="SMART" id="SM00642"/>
    </source>
</evidence>
<dbReference type="SUPFAM" id="SSF51011">
    <property type="entry name" value="Glycosyl hydrolase domain"/>
    <property type="match status" value="1"/>
</dbReference>
<gene>
    <name evidence="2" type="ORF">J2800_003513</name>
</gene>
<dbReference type="GO" id="GO:0016798">
    <property type="term" value="F:hydrolase activity, acting on glycosyl bonds"/>
    <property type="evidence" value="ECO:0007669"/>
    <property type="project" value="UniProtKB-KW"/>
</dbReference>
<dbReference type="SUPFAM" id="SSF51445">
    <property type="entry name" value="(Trans)glycosidases"/>
    <property type="match status" value="1"/>
</dbReference>
<dbReference type="PANTHER" id="PTHR10357">
    <property type="entry name" value="ALPHA-AMYLASE FAMILY MEMBER"/>
    <property type="match status" value="1"/>
</dbReference>
<protein>
    <submittedName>
        <fullName evidence="2">Glycosidase</fullName>
    </submittedName>
</protein>
<dbReference type="SMART" id="SM00642">
    <property type="entry name" value="Aamy"/>
    <property type="match status" value="1"/>
</dbReference>
<keyword evidence="3" id="KW-1185">Reference proteome</keyword>
<dbReference type="CDD" id="cd11339">
    <property type="entry name" value="AmyAc_bac_CMD_like_2"/>
    <property type="match status" value="1"/>
</dbReference>
<keyword evidence="2" id="KW-0326">Glycosidase</keyword>
<dbReference type="InterPro" id="IPR017853">
    <property type="entry name" value="GH"/>
</dbReference>
<keyword evidence="2" id="KW-0378">Hydrolase</keyword>
<evidence type="ECO:0000313" key="2">
    <source>
        <dbReference type="EMBL" id="MDR6532753.1"/>
    </source>
</evidence>
<sequence length="601" mass="65471">MWAALIAATTMTAGFAQTAQPGGATYLDRSPQDEVIYFVLPDRFANGDPTNDRGGLSGDRLTTGFDPTDKGFYHGGDLAGLTARLDYIQGLGATTIWLGPIFRNKVVQGPSGRESAGYHGYWITDFTDVDPHFGTRAQLKALVDAAHARSLKVYLDIVVNHTADVIQYRACAATGCDYRSKADYPFVRRGGVAGAVINDGFLGDQAERQTAENFARLTRPDFAYSPYVPENEATIKKPAWLNDPIWYHNRGNSRFTGESSTYGDFSGLDDLATENPRVLQGFIDIYGQWIDDFGIDGYRIDTARHVNPEFWRAFVPAMLARAKARGIPNFHIFGEVAETEPGMLARFTRVDGYPAVLDFAFQGAVTDVVNGKTGTDALGRLFAQDALYEGGEAAALQLPTFLGNHDMGRIGHFVRLAHPEASDEEVTRRVLLAHALLMFTRGVPVLYYGDEQGLAGEGGDKDSRQDLFATKVPAYAATQLLDGRSAAGDHFATDGALYQAISAMARLRTAEPALRRARQVVRTASDKPGLFAVSRMTQDREVLVAFNTGLTPITAQIEVDETSRTWRSAHGSCAAAATAPGSYRVEIDPLDYMICVSEVGQ</sequence>
<proteinExistence type="predicted"/>
<dbReference type="Gene3D" id="3.20.20.80">
    <property type="entry name" value="Glycosidases"/>
    <property type="match status" value="1"/>
</dbReference>
<dbReference type="Pfam" id="PF00128">
    <property type="entry name" value="Alpha-amylase"/>
    <property type="match status" value="1"/>
</dbReference>
<organism evidence="2 3">
    <name type="scientific">Caulobacter rhizosphaerae</name>
    <dbReference type="NCBI Taxonomy" id="2010972"/>
    <lineage>
        <taxon>Bacteria</taxon>
        <taxon>Pseudomonadati</taxon>
        <taxon>Pseudomonadota</taxon>
        <taxon>Alphaproteobacteria</taxon>
        <taxon>Caulobacterales</taxon>
        <taxon>Caulobacteraceae</taxon>
        <taxon>Caulobacter</taxon>
    </lineage>
</organism>
<comment type="caution">
    <text evidence="2">The sequence shown here is derived from an EMBL/GenBank/DDBJ whole genome shotgun (WGS) entry which is preliminary data.</text>
</comment>
<name>A0ABU1N351_9CAUL</name>
<reference evidence="2 3" key="1">
    <citation type="submission" date="2023-07" db="EMBL/GenBank/DDBJ databases">
        <title>Sorghum-associated microbial communities from plants grown in Nebraska, USA.</title>
        <authorList>
            <person name="Schachtman D."/>
        </authorList>
    </citation>
    <scope>NUCLEOTIDE SEQUENCE [LARGE SCALE GENOMIC DNA]</scope>
    <source>
        <strain evidence="2 3">DS2154</strain>
    </source>
</reference>
<evidence type="ECO:0000313" key="3">
    <source>
        <dbReference type="Proteomes" id="UP001262754"/>
    </source>
</evidence>
<dbReference type="EMBL" id="JAVDRL010000010">
    <property type="protein sequence ID" value="MDR6532753.1"/>
    <property type="molecule type" value="Genomic_DNA"/>
</dbReference>